<sequence>MREYFTKKDTLLFAKAISSPLRLDILHYVFKNKGTSLNDLADTFNVSRAAITQHLKILTDADLIEIKPLFGNKEARKACYVKEDRFVISLVNQFNTDNFYEVDIPIGQYIAHNITPTCGIATTDNLIGKEDNSSYFDDPERMNASILWFNTGFIEYRLPNYLEKDDNILELQLTMEISSEAPGVAENWPSDISFYFNNHFIGKWTSPGDYGENQRGIYTPEWWQDNWNQYGLLKLLSINEHGTFIDGKQISDITISSLKLTKDVPFLFKMAVLDDAKHKGGFTLFGKNFGNYNQDIKFRVFYEKKRR</sequence>
<reference evidence="2" key="1">
    <citation type="submission" date="2021-10" db="EMBL/GenBank/DDBJ databases">
        <title>Collection of gut derived symbiotic bacterial strains cultured from healthy donors.</title>
        <authorList>
            <person name="Lin H."/>
            <person name="Littmann E."/>
            <person name="Claire K."/>
            <person name="Pamer E."/>
        </authorList>
    </citation>
    <scope>NUCLEOTIDE SEQUENCE</scope>
    <source>
        <strain evidence="2">MSK.7.16</strain>
    </source>
</reference>
<evidence type="ECO:0000313" key="2">
    <source>
        <dbReference type="EMBL" id="MCB6828281.1"/>
    </source>
</evidence>
<dbReference type="PANTHER" id="PTHR38600">
    <property type="entry name" value="TRANSCRIPTIONAL REGULATORY PROTEIN"/>
    <property type="match status" value="1"/>
</dbReference>
<dbReference type="InterPro" id="IPR036388">
    <property type="entry name" value="WH-like_DNA-bd_sf"/>
</dbReference>
<accession>A0AAW4U5D2</accession>
<proteinExistence type="predicted"/>
<comment type="caution">
    <text evidence="2">The sequence shown here is derived from an EMBL/GenBank/DDBJ whole genome shotgun (WGS) entry which is preliminary data.</text>
</comment>
<name>A0AAW4U5D2_9FIRM</name>
<dbReference type="Proteomes" id="UP001198190">
    <property type="component" value="Unassembled WGS sequence"/>
</dbReference>
<evidence type="ECO:0000313" key="3">
    <source>
        <dbReference type="Proteomes" id="UP001198190"/>
    </source>
</evidence>
<organism evidence="2 3">
    <name type="scientific">Megamonas funiformis</name>
    <dbReference type="NCBI Taxonomy" id="437897"/>
    <lineage>
        <taxon>Bacteria</taxon>
        <taxon>Bacillati</taxon>
        <taxon>Bacillota</taxon>
        <taxon>Negativicutes</taxon>
        <taxon>Selenomonadales</taxon>
        <taxon>Selenomonadaceae</taxon>
        <taxon>Megamonas</taxon>
    </lineage>
</organism>
<feature type="domain" description="HTH arsR-type" evidence="1">
    <location>
        <begin position="12"/>
        <end position="92"/>
    </location>
</feature>
<dbReference type="SUPFAM" id="SSF46785">
    <property type="entry name" value="Winged helix' DNA-binding domain"/>
    <property type="match status" value="1"/>
</dbReference>
<evidence type="ECO:0000259" key="1">
    <source>
        <dbReference type="SMART" id="SM00418"/>
    </source>
</evidence>
<protein>
    <submittedName>
        <fullName evidence="2">Helix-turn-helix domain-containing protein</fullName>
    </submittedName>
</protein>
<dbReference type="Gene3D" id="1.10.10.10">
    <property type="entry name" value="Winged helix-like DNA-binding domain superfamily/Winged helix DNA-binding domain"/>
    <property type="match status" value="1"/>
</dbReference>
<dbReference type="GO" id="GO:0003700">
    <property type="term" value="F:DNA-binding transcription factor activity"/>
    <property type="evidence" value="ECO:0007669"/>
    <property type="project" value="InterPro"/>
</dbReference>
<dbReference type="Pfam" id="PF12840">
    <property type="entry name" value="HTH_20"/>
    <property type="match status" value="1"/>
</dbReference>
<dbReference type="InterPro" id="IPR001845">
    <property type="entry name" value="HTH_ArsR_DNA-bd_dom"/>
</dbReference>
<dbReference type="EMBL" id="JAJCGD010000013">
    <property type="protein sequence ID" value="MCB6828281.1"/>
    <property type="molecule type" value="Genomic_DNA"/>
</dbReference>
<dbReference type="CDD" id="cd00090">
    <property type="entry name" value="HTH_ARSR"/>
    <property type="match status" value="1"/>
</dbReference>
<gene>
    <name evidence="2" type="ORF">LIY65_06190</name>
</gene>
<dbReference type="InterPro" id="IPR036390">
    <property type="entry name" value="WH_DNA-bd_sf"/>
</dbReference>
<dbReference type="SMART" id="SM00418">
    <property type="entry name" value="HTH_ARSR"/>
    <property type="match status" value="1"/>
</dbReference>
<dbReference type="RefSeq" id="WP_117463970.1">
    <property type="nucleotide sequence ID" value="NZ_CAUBNG010000001.1"/>
</dbReference>
<dbReference type="PANTHER" id="PTHR38600:SF1">
    <property type="entry name" value="TRANSCRIPTIONAL REGULATORY PROTEIN"/>
    <property type="match status" value="1"/>
</dbReference>
<dbReference type="InterPro" id="IPR011991">
    <property type="entry name" value="ArsR-like_HTH"/>
</dbReference>
<dbReference type="AlphaFoldDB" id="A0AAW4U5D2"/>